<dbReference type="EC" id="3.4.13.22" evidence="9 10"/>
<keyword evidence="4 9" id="KW-0378">Hydrolase</keyword>
<dbReference type="AlphaFoldDB" id="K8PKC6"/>
<keyword evidence="11" id="KW-0732">Signal</keyword>
<dbReference type="Pfam" id="PF01427">
    <property type="entry name" value="Peptidase_M15"/>
    <property type="match status" value="2"/>
</dbReference>
<comment type="similarity">
    <text evidence="9 10">Belongs to the peptidase M15D family.</text>
</comment>
<dbReference type="Gene3D" id="3.30.1380.10">
    <property type="match status" value="1"/>
</dbReference>
<reference evidence="12 13" key="1">
    <citation type="submission" date="2012-04" db="EMBL/GenBank/DDBJ databases">
        <title>The Genome Sequence of Afipia clevelandensis ATCC 49720.</title>
        <authorList>
            <consortium name="The Broad Institute Genome Sequencing Platform"/>
            <person name="Earl A."/>
            <person name="Ward D."/>
            <person name="Feldgarden M."/>
            <person name="Gevers D."/>
            <person name="Huys G."/>
            <person name="Walker B."/>
            <person name="Young S.K."/>
            <person name="Zeng Q."/>
            <person name="Gargeya S."/>
            <person name="Fitzgerald M."/>
            <person name="Haas B."/>
            <person name="Abouelleil A."/>
            <person name="Alvarado L."/>
            <person name="Arachchi H.M."/>
            <person name="Berlin A."/>
            <person name="Chapman S.B."/>
            <person name="Goldberg J."/>
            <person name="Griggs A."/>
            <person name="Gujja S."/>
            <person name="Hansen M."/>
            <person name="Howarth C."/>
            <person name="Imamovic A."/>
            <person name="Larimer J."/>
            <person name="McCowen C."/>
            <person name="Montmayeur A."/>
            <person name="Murphy C."/>
            <person name="Neiman D."/>
            <person name="Pearson M."/>
            <person name="Priest M."/>
            <person name="Roberts A."/>
            <person name="Saif S."/>
            <person name="Shea T."/>
            <person name="Sisk P."/>
            <person name="Sykes S."/>
            <person name="Wortman J."/>
            <person name="Nusbaum C."/>
            <person name="Birren B."/>
        </authorList>
    </citation>
    <scope>NUCLEOTIDE SEQUENCE [LARGE SCALE GENOMIC DNA]</scope>
    <source>
        <strain evidence="12 13">ATCC 49720</strain>
    </source>
</reference>
<dbReference type="GO" id="GO:0160237">
    <property type="term" value="F:D-Ala-D-Ala dipeptidase activity"/>
    <property type="evidence" value="ECO:0007669"/>
    <property type="project" value="UniProtKB-EC"/>
</dbReference>
<evidence type="ECO:0000256" key="2">
    <source>
        <dbReference type="ARBA" id="ARBA00022670"/>
    </source>
</evidence>
<feature type="site" description="Transition state stabilizer" evidence="9">
    <location>
        <position position="95"/>
    </location>
</feature>
<keyword evidence="8 10" id="KW-0961">Cell wall biogenesis/degradation</keyword>
<evidence type="ECO:0000256" key="10">
    <source>
        <dbReference type="PIRNR" id="PIRNR026671"/>
    </source>
</evidence>
<dbReference type="PANTHER" id="PTHR43126:SF1">
    <property type="entry name" value="D-ALANYL-D-ALANINE DIPEPTIDASE"/>
    <property type="match status" value="1"/>
</dbReference>
<dbReference type="InterPro" id="IPR009045">
    <property type="entry name" value="Zn_M74/Hedgehog-like"/>
</dbReference>
<keyword evidence="3 9" id="KW-0479">Metal-binding</keyword>
<feature type="binding site" evidence="9">
    <location>
        <position position="232"/>
    </location>
    <ligand>
        <name>Zn(2+)</name>
        <dbReference type="ChEBI" id="CHEBI:29105"/>
        <note>catalytic</note>
    </ligand>
</feature>
<gene>
    <name evidence="9" type="primary">ddpX</name>
    <name evidence="12" type="ORF">HMPREF9696_01287</name>
</gene>
<dbReference type="PANTHER" id="PTHR43126">
    <property type="entry name" value="D-ALANYL-D-ALANINE DIPEPTIDASE"/>
    <property type="match status" value="1"/>
</dbReference>
<dbReference type="GO" id="GO:0008237">
    <property type="term" value="F:metallopeptidase activity"/>
    <property type="evidence" value="ECO:0007669"/>
    <property type="project" value="UniProtKB-KW"/>
</dbReference>
<dbReference type="HOGENOM" id="CLU_060744_0_0_5"/>
<dbReference type="PATRIC" id="fig|883079.3.peg.1307"/>
<dbReference type="GO" id="GO:0006508">
    <property type="term" value="P:proteolysis"/>
    <property type="evidence" value="ECO:0007669"/>
    <property type="project" value="UniProtKB-KW"/>
</dbReference>
<evidence type="ECO:0000256" key="5">
    <source>
        <dbReference type="ARBA" id="ARBA00022833"/>
    </source>
</evidence>
<comment type="cofactor">
    <cofactor evidence="9">
        <name>Zn(2+)</name>
        <dbReference type="ChEBI" id="CHEBI:29105"/>
    </cofactor>
    <text evidence="9">Binds 1 zinc ion per subunit.</text>
</comment>
<evidence type="ECO:0000256" key="9">
    <source>
        <dbReference type="HAMAP-Rule" id="MF_01924"/>
    </source>
</evidence>
<keyword evidence="7 9" id="KW-0482">Metalloprotease</keyword>
<dbReference type="RefSeq" id="WP_002712153.1">
    <property type="nucleotide sequence ID" value="NZ_KB375281.1"/>
</dbReference>
<evidence type="ECO:0000256" key="7">
    <source>
        <dbReference type="ARBA" id="ARBA00023049"/>
    </source>
</evidence>
<keyword evidence="13" id="KW-1185">Reference proteome</keyword>
<evidence type="ECO:0000313" key="12">
    <source>
        <dbReference type="EMBL" id="EKS38818.1"/>
    </source>
</evidence>
<evidence type="ECO:0000256" key="6">
    <source>
        <dbReference type="ARBA" id="ARBA00022997"/>
    </source>
</evidence>
<protein>
    <recommendedName>
        <fullName evidence="9 10">D-alanyl-D-alanine dipeptidase</fullName>
        <shortName evidence="9 10">D-Ala-D-Ala dipeptidase</shortName>
        <ecNumber evidence="9 10">3.4.13.22</ecNumber>
    </recommendedName>
</protein>
<name>K8PKC6_9BRAD</name>
<organism evidence="12 13">
    <name type="scientific">Afipia clevelandensis ATCC 49720</name>
    <dbReference type="NCBI Taxonomy" id="883079"/>
    <lineage>
        <taxon>Bacteria</taxon>
        <taxon>Pseudomonadati</taxon>
        <taxon>Pseudomonadota</taxon>
        <taxon>Alphaproteobacteria</taxon>
        <taxon>Hyphomicrobiales</taxon>
        <taxon>Nitrobacteraceae</taxon>
        <taxon>Afipia</taxon>
    </lineage>
</organism>
<dbReference type="SUPFAM" id="SSF55166">
    <property type="entry name" value="Hedgehog/DD-peptidase"/>
    <property type="match status" value="1"/>
</dbReference>
<dbReference type="GO" id="GO:0071555">
    <property type="term" value="P:cell wall organization"/>
    <property type="evidence" value="ECO:0007669"/>
    <property type="project" value="UniProtKB-KW"/>
</dbReference>
<comment type="catalytic activity">
    <reaction evidence="1 9 10">
        <text>D-alanyl-D-alanine + H2O = 2 D-alanine</text>
        <dbReference type="Rhea" id="RHEA:20661"/>
        <dbReference type="ChEBI" id="CHEBI:15377"/>
        <dbReference type="ChEBI" id="CHEBI:57416"/>
        <dbReference type="ChEBI" id="CHEBI:57822"/>
        <dbReference type="EC" id="3.4.13.22"/>
    </reaction>
</comment>
<evidence type="ECO:0000256" key="3">
    <source>
        <dbReference type="ARBA" id="ARBA00022723"/>
    </source>
</evidence>
<dbReference type="GO" id="GO:0008270">
    <property type="term" value="F:zinc ion binding"/>
    <property type="evidence" value="ECO:0007669"/>
    <property type="project" value="UniProtKB-UniRule"/>
</dbReference>
<feature type="signal peptide" evidence="11">
    <location>
        <begin position="1"/>
        <end position="21"/>
    </location>
</feature>
<proteinExistence type="inferred from homology"/>
<accession>K8PKC6</accession>
<feature type="chain" id="PRO_5003920078" description="D-alanyl-D-alanine dipeptidase" evidence="11">
    <location>
        <begin position="22"/>
        <end position="250"/>
    </location>
</feature>
<comment type="function">
    <text evidence="9 10">Catalyzes hydrolysis of the D-alanyl-D-alanine dipeptide.</text>
</comment>
<comment type="caution">
    <text evidence="12">The sequence shown here is derived from an EMBL/GenBank/DDBJ whole genome shotgun (WGS) entry which is preliminary data.</text>
</comment>
<dbReference type="OrthoDB" id="9801430at2"/>
<feature type="binding site" evidence="9">
    <location>
        <position position="147"/>
    </location>
    <ligand>
        <name>Zn(2+)</name>
        <dbReference type="ChEBI" id="CHEBI:29105"/>
        <note>catalytic</note>
    </ligand>
</feature>
<evidence type="ECO:0000256" key="4">
    <source>
        <dbReference type="ARBA" id="ARBA00022801"/>
    </source>
</evidence>
<dbReference type="InterPro" id="IPR000755">
    <property type="entry name" value="A_A_dipeptidase"/>
</dbReference>
<feature type="binding site" evidence="9">
    <location>
        <position position="140"/>
    </location>
    <ligand>
        <name>Zn(2+)</name>
        <dbReference type="ChEBI" id="CHEBI:29105"/>
        <note>catalytic</note>
    </ligand>
</feature>
<evidence type="ECO:0000256" key="11">
    <source>
        <dbReference type="SAM" id="SignalP"/>
    </source>
</evidence>
<keyword evidence="2 9" id="KW-0645">Protease</keyword>
<feature type="active site" description="Proton donor/acceptor" evidence="9">
    <location>
        <position position="229"/>
    </location>
</feature>
<evidence type="ECO:0000313" key="13">
    <source>
        <dbReference type="Proteomes" id="UP000001095"/>
    </source>
</evidence>
<keyword evidence="6 9" id="KW-0224">Dipeptidase</keyword>
<dbReference type="PIRSF" id="PIRSF026671">
    <property type="entry name" value="AA_dipeptidase"/>
    <property type="match status" value="1"/>
</dbReference>
<keyword evidence="5 9" id="KW-0862">Zinc</keyword>
<evidence type="ECO:0000256" key="8">
    <source>
        <dbReference type="ARBA" id="ARBA00023316"/>
    </source>
</evidence>
<dbReference type="CDD" id="cd14817">
    <property type="entry name" value="D-Ala-D-Ala_dipeptidase_VanX"/>
    <property type="match status" value="1"/>
</dbReference>
<dbReference type="Proteomes" id="UP000001095">
    <property type="component" value="Unassembled WGS sequence"/>
</dbReference>
<dbReference type="EMBL" id="AGWY01000006">
    <property type="protein sequence ID" value="EKS38818.1"/>
    <property type="molecule type" value="Genomic_DNA"/>
</dbReference>
<sequence>MRTMISAATGLLGLIAGSGLAAQPLPPDFVHLRDVDPTIVQDMRYATANNFVGRVLNGYEAGACIVTRSVGAALKRVQDDLRPRGLSLKMYDCYRPQRAVDDMYAWAQDGKETPAQRRYNPKMRKADLFRLGYVARHSGHSTGKAVDLTLVQMPAAKAAPFDPKADYADCTGPQRLRAPDNSVDMGTGYDCSDDVAHTDSKSITLQQRKWRQILVNAMAKQGFVNYRLEWWHFSMPSPGNTAFDFPVTAR</sequence>
<evidence type="ECO:0000256" key="1">
    <source>
        <dbReference type="ARBA" id="ARBA00001362"/>
    </source>
</evidence>
<dbReference type="HAMAP" id="MF_01924">
    <property type="entry name" value="A_A_dipeptidase"/>
    <property type="match status" value="1"/>
</dbReference>